<keyword evidence="3" id="KW-0472">Membrane</keyword>
<keyword evidence="3" id="KW-1133">Transmembrane helix</keyword>
<dbReference type="RefSeq" id="WP_346821863.1">
    <property type="nucleotide sequence ID" value="NZ_JBDKWZ010000007.1"/>
</dbReference>
<reference evidence="4 5" key="1">
    <citation type="submission" date="2024-04" db="EMBL/GenBank/DDBJ databases">
        <title>Novel genus in family Flammeovirgaceae.</title>
        <authorList>
            <person name="Nguyen T.H."/>
            <person name="Vuong T.Q."/>
            <person name="Le H."/>
            <person name="Kim S.-G."/>
        </authorList>
    </citation>
    <scope>NUCLEOTIDE SEQUENCE [LARGE SCALE GENOMIC DNA]</scope>
    <source>
        <strain evidence="4 5">JCM 23209</strain>
    </source>
</reference>
<dbReference type="PANTHER" id="PTHR43547:SF2">
    <property type="entry name" value="HYBRID SIGNAL TRANSDUCTION HISTIDINE KINASE C"/>
    <property type="match status" value="1"/>
</dbReference>
<accession>A0AAW9RZ85</accession>
<proteinExistence type="predicted"/>
<evidence type="ECO:0000313" key="5">
    <source>
        <dbReference type="Proteomes" id="UP001403385"/>
    </source>
</evidence>
<dbReference type="AlphaFoldDB" id="A0AAW9RZ85"/>
<feature type="transmembrane region" description="Helical" evidence="3">
    <location>
        <begin position="736"/>
        <end position="757"/>
    </location>
</feature>
<dbReference type="InterPro" id="IPR036388">
    <property type="entry name" value="WH-like_DNA-bd_sf"/>
</dbReference>
<evidence type="ECO:0008006" key="6">
    <source>
        <dbReference type="Google" id="ProtNLM"/>
    </source>
</evidence>
<comment type="caution">
    <text evidence="4">The sequence shown here is derived from an EMBL/GenBank/DDBJ whole genome shotgun (WGS) entry which is preliminary data.</text>
</comment>
<evidence type="ECO:0000313" key="4">
    <source>
        <dbReference type="EMBL" id="MEN7549092.1"/>
    </source>
</evidence>
<evidence type="ECO:0000256" key="1">
    <source>
        <dbReference type="ARBA" id="ARBA00022553"/>
    </source>
</evidence>
<dbReference type="InterPro" id="IPR015943">
    <property type="entry name" value="WD40/YVTN_repeat-like_dom_sf"/>
</dbReference>
<keyword evidence="3" id="KW-0812">Transmembrane</keyword>
<sequence length="975" mass="112918">MRKYLIAITLLFIWIVTLPGIAQQYHHQYYDINEVLSKELIKQVVKDKEGYVWVATDEGILRFDGVNSRLFYKELPSPYTKAFCVRKNGNLLVLHDKGVMEIHNRPDTTVFKYPKVHGRPLTDTLFYPKSIFEDSKGNLWVGENRIVVKFDQEGVSRYDLGAENTSADYHRSYSFAEDAFGNLWMASYKGQLFVYNENYKRFDPVATQVKLKDLAVLENYKGDYLLLGGKEGLLQLKIDSDQQILSQQFYPEIKEVFSLVFTSENELFIGSWDQGLFKAKISEEHLEYYLIEEVPFTDIISLHYDPLAKELWIGGSENVGILKATLVHPVLPTVPYRIESLDISPEKQVHYTVGTHVYALSGNRTYWATTQKVNLSESYIDRLVVKEDHMWMASAFGQIFRKDRQTGQVELLLHDPDFTILHVYEDTEENAWFTGSLKGLLKIKEGQKPWYYPEVVNSQVVRQSPFGEVLCGGSGKEGYLYKYDKIADRFMNISLPLPFPSEEPLLVNDLSFGAQGDLWLATSKGLLKAGYRNGKYHNLQRVRLDGFNENEPVRAVWVSEQGIWLANSYGLVYYHNEKTMLFNRENGLPSKILKARGLVGDAKGNIWVATAKGVAEVQSPDSRILRKTPQPILQNLTVNGQKYSLSDTVQLIFPYNARWEVEYISLSYPGNQMVYQARILQLDSTWSKVSTNRNISVLGMSEGEYVLQVRSRKNAMLWSDPLVVPFTIATPWFKTWWAYLLFAFAFCGLILLTVKVYNFNLIRQKQRLREIIDARTQEINRQKNELIEQQKKIIQQKEELLEKNEALFKSQKALSEADLNFLHLKEKQLHEQVEYKNKQLTTLNLHLIQKNQSLKEMRSKLEELIKSSKRASQTDLKQSLKMIDESFRLDKDWEEFKLYFEQVYTGFYAKLKVNYPELTSQELRHCALIRLNLNIQTAASILGISPESIKVSRSRLRKKLNLPNNQNLNDFILNI</sequence>
<feature type="coiled-coil region" evidence="2">
    <location>
        <begin position="847"/>
        <end position="874"/>
    </location>
</feature>
<evidence type="ECO:0000256" key="2">
    <source>
        <dbReference type="SAM" id="Coils"/>
    </source>
</evidence>
<feature type="coiled-coil region" evidence="2">
    <location>
        <begin position="765"/>
        <end position="807"/>
    </location>
</feature>
<dbReference type="SUPFAM" id="SSF46894">
    <property type="entry name" value="C-terminal effector domain of the bipartite response regulators"/>
    <property type="match status" value="1"/>
</dbReference>
<dbReference type="InterPro" id="IPR013783">
    <property type="entry name" value="Ig-like_fold"/>
</dbReference>
<dbReference type="GO" id="GO:0000155">
    <property type="term" value="F:phosphorelay sensor kinase activity"/>
    <property type="evidence" value="ECO:0007669"/>
    <property type="project" value="TreeGrafter"/>
</dbReference>
<evidence type="ECO:0000256" key="3">
    <source>
        <dbReference type="SAM" id="Phobius"/>
    </source>
</evidence>
<dbReference type="Proteomes" id="UP001403385">
    <property type="component" value="Unassembled WGS sequence"/>
</dbReference>
<dbReference type="Gene3D" id="2.60.40.10">
    <property type="entry name" value="Immunoglobulins"/>
    <property type="match status" value="1"/>
</dbReference>
<dbReference type="InterPro" id="IPR016032">
    <property type="entry name" value="Sig_transdc_resp-reg_C-effctor"/>
</dbReference>
<organism evidence="4 5">
    <name type="scientific">Rapidithrix thailandica</name>
    <dbReference type="NCBI Taxonomy" id="413964"/>
    <lineage>
        <taxon>Bacteria</taxon>
        <taxon>Pseudomonadati</taxon>
        <taxon>Bacteroidota</taxon>
        <taxon>Cytophagia</taxon>
        <taxon>Cytophagales</taxon>
        <taxon>Flammeovirgaceae</taxon>
        <taxon>Rapidithrix</taxon>
    </lineage>
</organism>
<gene>
    <name evidence="4" type="ORF">AAG747_14310</name>
</gene>
<dbReference type="EMBL" id="JBDKWZ010000007">
    <property type="protein sequence ID" value="MEN7549092.1"/>
    <property type="molecule type" value="Genomic_DNA"/>
</dbReference>
<dbReference type="Gene3D" id="2.130.10.10">
    <property type="entry name" value="YVTN repeat-like/Quinoprotein amine dehydrogenase"/>
    <property type="match status" value="3"/>
</dbReference>
<dbReference type="GO" id="GO:0003677">
    <property type="term" value="F:DNA binding"/>
    <property type="evidence" value="ECO:0007669"/>
    <property type="project" value="InterPro"/>
</dbReference>
<name>A0AAW9RZ85_9BACT</name>
<keyword evidence="2" id="KW-0175">Coiled coil</keyword>
<keyword evidence="1" id="KW-0597">Phosphoprotein</keyword>
<keyword evidence="5" id="KW-1185">Reference proteome</keyword>
<protein>
    <recommendedName>
        <fullName evidence="6">HTH luxR-type domain-containing protein</fullName>
    </recommendedName>
</protein>
<dbReference type="SUPFAM" id="SSF63829">
    <property type="entry name" value="Calcium-dependent phosphotriesterase"/>
    <property type="match status" value="2"/>
</dbReference>
<dbReference type="Gene3D" id="1.10.10.10">
    <property type="entry name" value="Winged helix-like DNA-binding domain superfamily/Winged helix DNA-binding domain"/>
    <property type="match status" value="1"/>
</dbReference>
<dbReference type="GO" id="GO:0006355">
    <property type="term" value="P:regulation of DNA-templated transcription"/>
    <property type="evidence" value="ECO:0007669"/>
    <property type="project" value="InterPro"/>
</dbReference>
<dbReference type="PANTHER" id="PTHR43547">
    <property type="entry name" value="TWO-COMPONENT HISTIDINE KINASE"/>
    <property type="match status" value="1"/>
</dbReference>